<feature type="region of interest" description="Disordered" evidence="1">
    <location>
        <begin position="79"/>
        <end position="110"/>
    </location>
</feature>
<organism evidence="3 4">
    <name type="scientific">Oldenlandia corymbosa var. corymbosa</name>
    <dbReference type="NCBI Taxonomy" id="529605"/>
    <lineage>
        <taxon>Eukaryota</taxon>
        <taxon>Viridiplantae</taxon>
        <taxon>Streptophyta</taxon>
        <taxon>Embryophyta</taxon>
        <taxon>Tracheophyta</taxon>
        <taxon>Spermatophyta</taxon>
        <taxon>Magnoliopsida</taxon>
        <taxon>eudicotyledons</taxon>
        <taxon>Gunneridae</taxon>
        <taxon>Pentapetalae</taxon>
        <taxon>asterids</taxon>
        <taxon>lamiids</taxon>
        <taxon>Gentianales</taxon>
        <taxon>Rubiaceae</taxon>
        <taxon>Rubioideae</taxon>
        <taxon>Spermacoceae</taxon>
        <taxon>Hedyotis-Oldenlandia complex</taxon>
        <taxon>Oldenlandia</taxon>
    </lineage>
</organism>
<feature type="domain" description="Retrotransposon gag" evidence="2">
    <location>
        <begin position="199"/>
        <end position="271"/>
    </location>
</feature>
<evidence type="ECO:0000313" key="4">
    <source>
        <dbReference type="Proteomes" id="UP001161247"/>
    </source>
</evidence>
<dbReference type="Pfam" id="PF03732">
    <property type="entry name" value="Retrotrans_gag"/>
    <property type="match status" value="1"/>
</dbReference>
<name>A0AAV1EDL6_OLDCO</name>
<reference evidence="3" key="1">
    <citation type="submission" date="2023-03" db="EMBL/GenBank/DDBJ databases">
        <authorList>
            <person name="Julca I."/>
        </authorList>
    </citation>
    <scope>NUCLEOTIDE SEQUENCE</scope>
</reference>
<feature type="compositionally biased region" description="Polar residues" evidence="1">
    <location>
        <begin position="1"/>
        <end position="10"/>
    </location>
</feature>
<gene>
    <name evidence="3" type="ORF">OLC1_LOCUS23821</name>
</gene>
<accession>A0AAV1EDL6</accession>
<evidence type="ECO:0000259" key="2">
    <source>
        <dbReference type="Pfam" id="PF03732"/>
    </source>
</evidence>
<keyword evidence="4" id="KW-1185">Reference proteome</keyword>
<dbReference type="InterPro" id="IPR005162">
    <property type="entry name" value="Retrotrans_gag_dom"/>
</dbReference>
<dbReference type="Proteomes" id="UP001161247">
    <property type="component" value="Chromosome 9"/>
</dbReference>
<sequence length="291" mass="33496">MAQEKQQTPATAAEKDKQVTPSGPSSNRPSGGLFDQNLMEAFFKFQPTLFNKFQDFVKSFHEFDSNQRQHLVDNLGTFSKEDNARGTSRGHHLVTREETRPPRVNVPPPRVHSTIEEQLQKVLGSEGGEEEDDSPFIQRIQETPMPGKFELPDLKAYGRDTDPMVFLQIYKNAMRLRNAPNDFMCKAFPIYLMGQAQLPRSIRSFYELGTLFHTRFFQGKKIRKTITEWMSLKQDREESIRAYYCRVTKEQLQVEGISEKTIIATFTNGLYPYGAPATLRQKLTKEPPHTL</sequence>
<feature type="region of interest" description="Disordered" evidence="1">
    <location>
        <begin position="1"/>
        <end position="33"/>
    </location>
</feature>
<dbReference type="EMBL" id="OX459126">
    <property type="protein sequence ID" value="CAI9117822.1"/>
    <property type="molecule type" value="Genomic_DNA"/>
</dbReference>
<dbReference type="PANTHER" id="PTHR33223">
    <property type="entry name" value="CCHC-TYPE DOMAIN-CONTAINING PROTEIN"/>
    <property type="match status" value="1"/>
</dbReference>
<evidence type="ECO:0000256" key="1">
    <source>
        <dbReference type="SAM" id="MobiDB-lite"/>
    </source>
</evidence>
<feature type="compositionally biased region" description="Low complexity" evidence="1">
    <location>
        <begin position="21"/>
        <end position="32"/>
    </location>
</feature>
<evidence type="ECO:0000313" key="3">
    <source>
        <dbReference type="EMBL" id="CAI9117822.1"/>
    </source>
</evidence>
<proteinExistence type="predicted"/>
<dbReference type="AlphaFoldDB" id="A0AAV1EDL6"/>
<protein>
    <submittedName>
        <fullName evidence="3">OLC1v1019307C1</fullName>
    </submittedName>
</protein>
<dbReference type="PANTHER" id="PTHR33223:SF10">
    <property type="entry name" value="AMINOTRANSFERASE-LIKE PLANT MOBILE DOMAIN-CONTAINING PROTEIN"/>
    <property type="match status" value="1"/>
</dbReference>